<feature type="compositionally biased region" description="Basic residues" evidence="1">
    <location>
        <begin position="907"/>
        <end position="918"/>
    </location>
</feature>
<organism evidence="2 3">
    <name type="scientific">Holothuria leucospilota</name>
    <name type="common">Black long sea cucumber</name>
    <name type="synonym">Mertensiothuria leucospilota</name>
    <dbReference type="NCBI Taxonomy" id="206669"/>
    <lineage>
        <taxon>Eukaryota</taxon>
        <taxon>Metazoa</taxon>
        <taxon>Echinodermata</taxon>
        <taxon>Eleutherozoa</taxon>
        <taxon>Echinozoa</taxon>
        <taxon>Holothuroidea</taxon>
        <taxon>Aspidochirotacea</taxon>
        <taxon>Aspidochirotida</taxon>
        <taxon>Holothuriidae</taxon>
        <taxon>Holothuria</taxon>
    </lineage>
</organism>
<feature type="region of interest" description="Disordered" evidence="1">
    <location>
        <begin position="464"/>
        <end position="598"/>
    </location>
</feature>
<feature type="compositionally biased region" description="Polar residues" evidence="1">
    <location>
        <begin position="998"/>
        <end position="1008"/>
    </location>
</feature>
<feature type="compositionally biased region" description="Basic and acidic residues" evidence="1">
    <location>
        <begin position="677"/>
        <end position="686"/>
    </location>
</feature>
<feature type="compositionally biased region" description="Polar residues" evidence="1">
    <location>
        <begin position="286"/>
        <end position="304"/>
    </location>
</feature>
<feature type="region of interest" description="Disordered" evidence="1">
    <location>
        <begin position="1279"/>
        <end position="1300"/>
    </location>
</feature>
<feature type="compositionally biased region" description="Polar residues" evidence="1">
    <location>
        <begin position="475"/>
        <end position="485"/>
    </location>
</feature>
<feature type="compositionally biased region" description="Polar residues" evidence="1">
    <location>
        <begin position="650"/>
        <end position="663"/>
    </location>
</feature>
<gene>
    <name evidence="2" type="ORF">HOLleu_11329</name>
</gene>
<feature type="compositionally biased region" description="Basic and acidic residues" evidence="1">
    <location>
        <begin position="374"/>
        <end position="388"/>
    </location>
</feature>
<feature type="compositionally biased region" description="Basic residues" evidence="1">
    <location>
        <begin position="1730"/>
        <end position="1742"/>
    </location>
</feature>
<name>A0A9Q1HFH8_HOLLE</name>
<dbReference type="Proteomes" id="UP001152320">
    <property type="component" value="Chromosome 4"/>
</dbReference>
<protein>
    <submittedName>
        <fullName evidence="2">Uncharacterized protein</fullName>
    </submittedName>
</protein>
<feature type="region of interest" description="Disordered" evidence="1">
    <location>
        <begin position="1684"/>
        <end position="1789"/>
    </location>
</feature>
<feature type="region of interest" description="Disordered" evidence="1">
    <location>
        <begin position="893"/>
        <end position="973"/>
    </location>
</feature>
<evidence type="ECO:0000313" key="3">
    <source>
        <dbReference type="Proteomes" id="UP001152320"/>
    </source>
</evidence>
<feature type="compositionally biased region" description="Polar residues" evidence="1">
    <location>
        <begin position="225"/>
        <end position="256"/>
    </location>
</feature>
<feature type="compositionally biased region" description="Basic and acidic residues" evidence="1">
    <location>
        <begin position="578"/>
        <end position="591"/>
    </location>
</feature>
<feature type="compositionally biased region" description="Low complexity" evidence="1">
    <location>
        <begin position="1687"/>
        <end position="1697"/>
    </location>
</feature>
<feature type="compositionally biased region" description="Polar residues" evidence="1">
    <location>
        <begin position="408"/>
        <end position="418"/>
    </location>
</feature>
<feature type="compositionally biased region" description="Polar residues" evidence="1">
    <location>
        <begin position="207"/>
        <end position="217"/>
    </location>
</feature>
<feature type="compositionally biased region" description="Polar residues" evidence="1">
    <location>
        <begin position="426"/>
        <end position="436"/>
    </location>
</feature>
<feature type="compositionally biased region" description="Polar residues" evidence="1">
    <location>
        <begin position="535"/>
        <end position="549"/>
    </location>
</feature>
<feature type="compositionally biased region" description="Basic and acidic residues" evidence="1">
    <location>
        <begin position="1039"/>
        <end position="1051"/>
    </location>
</feature>
<feature type="region of interest" description="Disordered" evidence="1">
    <location>
        <begin position="29"/>
        <end position="438"/>
    </location>
</feature>
<evidence type="ECO:0000313" key="2">
    <source>
        <dbReference type="EMBL" id="KAJ8043995.1"/>
    </source>
</evidence>
<feature type="region of interest" description="Disordered" evidence="1">
    <location>
        <begin position="610"/>
        <end position="854"/>
    </location>
</feature>
<proteinExistence type="predicted"/>
<comment type="caution">
    <text evidence="2">The sequence shown here is derived from an EMBL/GenBank/DDBJ whole genome shotgun (WGS) entry which is preliminary data.</text>
</comment>
<feature type="compositionally biased region" description="Polar residues" evidence="1">
    <location>
        <begin position="702"/>
        <end position="718"/>
    </location>
</feature>
<feature type="compositionally biased region" description="Polar residues" evidence="1">
    <location>
        <begin position="1710"/>
        <end position="1726"/>
    </location>
</feature>
<feature type="compositionally biased region" description="Polar residues" evidence="1">
    <location>
        <begin position="1279"/>
        <end position="1292"/>
    </location>
</feature>
<feature type="compositionally biased region" description="Polar residues" evidence="1">
    <location>
        <begin position="131"/>
        <end position="144"/>
    </location>
</feature>
<feature type="compositionally biased region" description="Polar residues" evidence="1">
    <location>
        <begin position="1394"/>
        <end position="1405"/>
    </location>
</feature>
<accession>A0A9Q1HFH8</accession>
<keyword evidence="3" id="KW-1185">Reference proteome</keyword>
<feature type="compositionally biased region" description="Polar residues" evidence="1">
    <location>
        <begin position="85"/>
        <end position="103"/>
    </location>
</feature>
<feature type="compositionally biased region" description="Basic residues" evidence="1">
    <location>
        <begin position="938"/>
        <end position="949"/>
    </location>
</feature>
<feature type="region of interest" description="Disordered" evidence="1">
    <location>
        <begin position="1361"/>
        <end position="1420"/>
    </location>
</feature>
<feature type="compositionally biased region" description="Basic and acidic residues" evidence="1">
    <location>
        <begin position="486"/>
        <end position="500"/>
    </location>
</feature>
<feature type="compositionally biased region" description="Basic and acidic residues" evidence="1">
    <location>
        <begin position="1743"/>
        <end position="1760"/>
    </location>
</feature>
<feature type="compositionally biased region" description="Basic residues" evidence="1">
    <location>
        <begin position="787"/>
        <end position="798"/>
    </location>
</feature>
<feature type="compositionally biased region" description="Basic and acidic residues" evidence="1">
    <location>
        <begin position="156"/>
        <end position="187"/>
    </location>
</feature>
<feature type="region of interest" description="Disordered" evidence="1">
    <location>
        <begin position="995"/>
        <end position="1052"/>
    </location>
</feature>
<evidence type="ECO:0000256" key="1">
    <source>
        <dbReference type="SAM" id="MobiDB-lite"/>
    </source>
</evidence>
<reference evidence="2" key="1">
    <citation type="submission" date="2021-10" db="EMBL/GenBank/DDBJ databases">
        <title>Tropical sea cucumber genome reveals ecological adaptation and Cuvierian tubules defense mechanism.</title>
        <authorList>
            <person name="Chen T."/>
        </authorList>
    </citation>
    <scope>NUCLEOTIDE SEQUENCE</scope>
    <source>
        <strain evidence="2">Nanhai2018</strain>
        <tissue evidence="2">Muscle</tissue>
    </source>
</reference>
<sequence length="1856" mass="201604">MPIGVVAYLSILQGATYLYEFLFGKIQPRTQESDASSSSEDDNTSEELVNLTSNQRRRRHGEERCKAVAAGLSSFESELGEETSQDSATGLANVTTGASSSSDPVDETGRTSTAGETSKHQVPSEGKDQPQRNSPQKEQGQTSEADACKTGGNKTESNKSHPDRAEDSVPAALEKEEAKKLTSHEDQSPPGKAGTSKGKESFKPGSSDCSQEIVPTTSRKEQPKGASTQKEQESDASSSSGDDNTSKELVNLTTNQRSRRHGEERCKAVAAGLSSLESELGEETSQDSATGLANVTTGASSSSDPVDETGRTSTAGETSKHQVPSEGKDQPQRNSPQKEQGQTSEADACKTGGNKTESNKTHPDCAEDSVPATPEKEEAKKLTSHEDQSPPGKAGTSKEKESIKPGSSDCSQEIVPTTSRKEQPKGASTQKEQGTTCECIVGKKETTAGEPKKPICDKVIQALSTASSREHPKSTLAQKDQGTTSEDVKSKIRCKGKEQEPSEEDQGPTSLVADGKVEDKEKELGKPNLSDKAENSFQATTSKGQTKQISGEEENTPTSSGSFADFTKTDCSAISNKEQVKNKSTQEDKSTVCDGKISQNTCSTNVAETVSSASCQEKSKKQLVLQDQRAIHVVGNEKGLKRSSSDTAEDNNPITPGEKQTQGGPAPKHLGPINEADADKKSKVNEPKPIGQGSVSDEKDASTASSKESNNAPAQKNQIPVCKYDDGTKGYFTLESKEDEIMGPSDDNQEGPKNSASGKRYSLMRHPRNMENGMMGSSDENREGSKKSGKRYSLMRHPRNMENGMMGSSDENREGSKKSASGKRYSLMRHPRSMENGMMEPSNEGQEGPKKSVSGKRYSLMRHPRNMVNIILQPFDELFHAKSLSCCTLQENGMMGPSDENQERPKKSGKRYSLMRHPRNMENGMMGPSDENQERPKKSGKRYSLMRHPRNMENGIMGPGEETQESPKKSANGKRYSLMRHPRNMGKPQLNAIATAEQAASSIPSQERNLTKKIESSTTEVTIGANKSKPNIATVPAHSENKTPESLDEKSQNNAKLVEAVTEMSPNAIVRNTRCITKHKKGLCVRQKFFTVLSTIVEETLAELANVATLNKESVTGTLQPSQGQPNNNFPITRERDVKDPVECDTKFSASCPAFGPREETLVIQTPSSGNRQTTPVTYMFDPASKAALMAASPVQRRTNNTIPTEQSRIQKSVTVRHQDDEPTTELPQMSTSSVAYNSYSATPVMQQQCNISTAVNCESTPVLYMYPEQLAASPVQQGTTDSMSTNQSRVQKSVPVRHQQEVRTTELPQMTTVSPAYTTYSTSLAMEQQGYIPLAVNLGSTPVLYMYPEQLADYLSKAASPVQQGPPDNMPTDQSRMQKSVPVRHQQEERHGNTTPDSSDQLETCLNGPPTLPSKNTSYQSDYRVRSTKNEMGYASIASNVITTCAPSQQQGVVEPHIHKTYPAVSLEVATTHKTHLTMRTPGLIQDVQRSPRVTSPKVVSTTKAPEESAVSSANCIPLAAAPYMKQHTNITPAVQVLQKKYQVTSQKVAPIIDAPETKVSLTASNIPKAIAPLKHQQSKTTLAVKETVLKKDQATFPKVVLVTNAREKKGSPTACTTPKAATPLKHQQSKTTLALKEEMQKKDQVTFSKVVPNTITPQEEAQSVSINKTKALVTINEQPNNACHSQSQISASSQAVRPKEKGPLAKAPSSSFVETSTAGQTGSTAKAKISKSTKRRRARARQRERQRGAEAEKRAAEAEKEEEAAEGAAAVTVKEAEGADSSYQGEVASSSSDEIILNFDDDSYYAIDWEAEAARPFYNSTAIFRPRVAIPDWAEWDFSQNERLRQLGRENPFI</sequence>
<feature type="region of interest" description="Disordered" evidence="1">
    <location>
        <begin position="1211"/>
        <end position="1231"/>
    </location>
</feature>
<dbReference type="EMBL" id="JAIZAY010000004">
    <property type="protein sequence ID" value="KAJ8043995.1"/>
    <property type="molecule type" value="Genomic_DNA"/>
</dbReference>
<feature type="compositionally biased region" description="Basic and acidic residues" evidence="1">
    <location>
        <begin position="515"/>
        <end position="534"/>
    </location>
</feature>
<feature type="compositionally biased region" description="Polar residues" evidence="1">
    <location>
        <begin position="332"/>
        <end position="345"/>
    </location>
</feature>